<dbReference type="SMART" id="SM00345">
    <property type="entry name" value="HTH_GNTR"/>
    <property type="match status" value="1"/>
</dbReference>
<evidence type="ECO:0000256" key="3">
    <source>
        <dbReference type="ARBA" id="ARBA00023125"/>
    </source>
</evidence>
<dbReference type="Proteomes" id="UP000594468">
    <property type="component" value="Chromosome"/>
</dbReference>
<evidence type="ECO:0000256" key="2">
    <source>
        <dbReference type="ARBA" id="ARBA00023015"/>
    </source>
</evidence>
<dbReference type="InterPro" id="IPR046335">
    <property type="entry name" value="LacI/GalR-like_sensor"/>
</dbReference>
<dbReference type="KEGG" id="pmet:G4Y79_03160"/>
<dbReference type="PANTHER" id="PTHR30146">
    <property type="entry name" value="LACI-RELATED TRANSCRIPTIONAL REPRESSOR"/>
    <property type="match status" value="1"/>
</dbReference>
<accession>A0A7S8EAH6</accession>
<dbReference type="Gene3D" id="1.10.10.10">
    <property type="entry name" value="Winged helix-like DNA-binding domain superfamily/Winged helix DNA-binding domain"/>
    <property type="match status" value="1"/>
</dbReference>
<organism evidence="6 7">
    <name type="scientific">Phototrophicus methaneseepsis</name>
    <dbReference type="NCBI Taxonomy" id="2710758"/>
    <lineage>
        <taxon>Bacteria</taxon>
        <taxon>Bacillati</taxon>
        <taxon>Chloroflexota</taxon>
        <taxon>Candidatus Thermofontia</taxon>
        <taxon>Phototrophicales</taxon>
        <taxon>Phototrophicaceae</taxon>
        <taxon>Phototrophicus</taxon>
    </lineage>
</organism>
<dbReference type="Pfam" id="PF00392">
    <property type="entry name" value="GntR"/>
    <property type="match status" value="1"/>
</dbReference>
<dbReference type="Pfam" id="PF13377">
    <property type="entry name" value="Peripla_BP_3"/>
    <property type="match status" value="1"/>
</dbReference>
<dbReference type="PANTHER" id="PTHR30146:SF148">
    <property type="entry name" value="HTH-TYPE TRANSCRIPTIONAL REPRESSOR PURR-RELATED"/>
    <property type="match status" value="1"/>
</dbReference>
<keyword evidence="3" id="KW-0238">DNA-binding</keyword>
<evidence type="ECO:0000313" key="7">
    <source>
        <dbReference type="Proteomes" id="UP000594468"/>
    </source>
</evidence>
<protein>
    <submittedName>
        <fullName evidence="6">GntR family transcriptional regulator</fullName>
    </submittedName>
</protein>
<keyword evidence="4" id="KW-0804">Transcription</keyword>
<dbReference type="InterPro" id="IPR000524">
    <property type="entry name" value="Tscrpt_reg_HTH_GntR"/>
</dbReference>
<dbReference type="PRINTS" id="PR00035">
    <property type="entry name" value="HTHGNTR"/>
</dbReference>
<evidence type="ECO:0000256" key="1">
    <source>
        <dbReference type="ARBA" id="ARBA00022491"/>
    </source>
</evidence>
<gene>
    <name evidence="6" type="ORF">G4Y79_03160</name>
</gene>
<dbReference type="CDD" id="cd06267">
    <property type="entry name" value="PBP1_LacI_sugar_binding-like"/>
    <property type="match status" value="1"/>
</dbReference>
<keyword evidence="2" id="KW-0805">Transcription regulation</keyword>
<dbReference type="PROSITE" id="PS50949">
    <property type="entry name" value="HTH_GNTR"/>
    <property type="match status" value="1"/>
</dbReference>
<dbReference type="CDD" id="cd07377">
    <property type="entry name" value="WHTH_GntR"/>
    <property type="match status" value="1"/>
</dbReference>
<dbReference type="InterPro" id="IPR036388">
    <property type="entry name" value="WH-like_DNA-bd_sf"/>
</dbReference>
<keyword evidence="1" id="KW-0678">Repressor</keyword>
<dbReference type="AlphaFoldDB" id="A0A7S8EAH6"/>
<dbReference type="InterPro" id="IPR028082">
    <property type="entry name" value="Peripla_BP_I"/>
</dbReference>
<evidence type="ECO:0000259" key="5">
    <source>
        <dbReference type="PROSITE" id="PS50949"/>
    </source>
</evidence>
<dbReference type="InterPro" id="IPR036390">
    <property type="entry name" value="WH_DNA-bd_sf"/>
</dbReference>
<keyword evidence="7" id="KW-1185">Reference proteome</keyword>
<evidence type="ECO:0000256" key="4">
    <source>
        <dbReference type="ARBA" id="ARBA00023163"/>
    </source>
</evidence>
<evidence type="ECO:0000313" key="6">
    <source>
        <dbReference type="EMBL" id="QPC83395.1"/>
    </source>
</evidence>
<sequence length="385" mass="43119">MPIIDKDHDESLYHQLINHFRARILDGSLPAGSRLPTEVELTKEHDISRGTVRQAMTELVNEGLLERIKGRGTFVRSNIGQQTSSENQRAQKPASKRIGLLLSYLTSDLDVDILRGVEYAAKSRGYQISFAYTEENSEQQTRDIDLLLADGVAGLIIYPLSNIEYDEAIWSLHQENIPFVLVDRYFPKLDCDYVVSDNFNGSYRATEHLIILGHKRIGFGHSAFGNMVTTTVRDRYRGYRQALAEYGLPQDDKLVFERAALVKGAPNPFLKFLDNPQRPDAIVASNDNEAILMMEAAEQLGLRIPDDFALTGFDDMRLAAHTTPPLTTVAQPSYDVGLRAVDVLIRRIQGQKSGTYQIELPTNLVVRASCGAKTHVRGLLKEDTT</sequence>
<dbReference type="GO" id="GO:0003700">
    <property type="term" value="F:DNA-binding transcription factor activity"/>
    <property type="evidence" value="ECO:0007669"/>
    <property type="project" value="InterPro"/>
</dbReference>
<proteinExistence type="predicted"/>
<dbReference type="EMBL" id="CP062983">
    <property type="protein sequence ID" value="QPC83395.1"/>
    <property type="molecule type" value="Genomic_DNA"/>
</dbReference>
<name>A0A7S8EAH6_9CHLR</name>
<dbReference type="GO" id="GO:0000976">
    <property type="term" value="F:transcription cis-regulatory region binding"/>
    <property type="evidence" value="ECO:0007669"/>
    <property type="project" value="TreeGrafter"/>
</dbReference>
<dbReference type="Gene3D" id="3.40.50.2300">
    <property type="match status" value="2"/>
</dbReference>
<dbReference type="RefSeq" id="WP_195171462.1">
    <property type="nucleotide sequence ID" value="NZ_CP062983.1"/>
</dbReference>
<feature type="domain" description="HTH gntR-type" evidence="5">
    <location>
        <begin position="10"/>
        <end position="78"/>
    </location>
</feature>
<dbReference type="SUPFAM" id="SSF53822">
    <property type="entry name" value="Periplasmic binding protein-like I"/>
    <property type="match status" value="1"/>
</dbReference>
<dbReference type="SUPFAM" id="SSF46785">
    <property type="entry name" value="Winged helix' DNA-binding domain"/>
    <property type="match status" value="1"/>
</dbReference>
<reference evidence="6 7" key="1">
    <citation type="submission" date="2020-02" db="EMBL/GenBank/DDBJ databases">
        <authorList>
            <person name="Zheng R.K."/>
            <person name="Sun C.M."/>
        </authorList>
    </citation>
    <scope>NUCLEOTIDE SEQUENCE [LARGE SCALE GENOMIC DNA]</scope>
    <source>
        <strain evidence="7">rifampicinis</strain>
    </source>
</reference>